<dbReference type="CDD" id="cd00555">
    <property type="entry name" value="Maf"/>
    <property type="match status" value="1"/>
</dbReference>
<evidence type="ECO:0000313" key="5">
    <source>
        <dbReference type="Proteomes" id="UP001174909"/>
    </source>
</evidence>
<dbReference type="PANTHER" id="PTHR43213">
    <property type="entry name" value="BIFUNCTIONAL DTTP/UTP PYROPHOSPHATASE/METHYLTRANSFERASE PROTEIN-RELATED"/>
    <property type="match status" value="1"/>
</dbReference>
<protein>
    <submittedName>
        <fullName evidence="4">dTTP/UTP pyrophosphatase</fullName>
    </submittedName>
</protein>
<evidence type="ECO:0000313" key="4">
    <source>
        <dbReference type="EMBL" id="CAI8042240.1"/>
    </source>
</evidence>
<dbReference type="NCBIfam" id="TIGR00172">
    <property type="entry name" value="maf"/>
    <property type="match status" value="1"/>
</dbReference>
<comment type="caution">
    <text evidence="4">The sequence shown here is derived from an EMBL/GenBank/DDBJ whole genome shotgun (WGS) entry which is preliminary data.</text>
</comment>
<keyword evidence="5" id="KW-1185">Reference proteome</keyword>
<evidence type="ECO:0000256" key="3">
    <source>
        <dbReference type="SAM" id="MobiDB-lite"/>
    </source>
</evidence>
<dbReference type="HAMAP" id="MF_00528">
    <property type="entry name" value="Maf"/>
    <property type="match status" value="1"/>
</dbReference>
<keyword evidence="2" id="KW-0378">Hydrolase</keyword>
<gene>
    <name evidence="4" type="ORF">GBAR_LOCUS23465</name>
</gene>
<dbReference type="AlphaFoldDB" id="A0AA35T5N1"/>
<sequence length="248" mass="26492">MFPQTHHIECVATLSLKPDTSRIILASASPRRRELLGGLGIQFDVAPSNIPEDQLPGETPTDMVRRLSREKALAQHGYFIAADSTVVLDGESIAKPLDVDDARAMLRRLWGTQHQVVTGMTILDASTGRCITESMSADVAMREFTDAEMESSIASGTPMDKAGAYAIQDDEFRPASMLNGCYPNVMGLPVCRVVEILAELGCSTPDWADMTVPHGCLGKCPFQSGDTSPGSGATQRSAGATQCSGGMR</sequence>
<evidence type="ECO:0000256" key="1">
    <source>
        <dbReference type="ARBA" id="ARBA00001968"/>
    </source>
</evidence>
<dbReference type="GO" id="GO:0047429">
    <property type="term" value="F:nucleoside triphosphate diphosphatase activity"/>
    <property type="evidence" value="ECO:0007669"/>
    <property type="project" value="InterPro"/>
</dbReference>
<name>A0AA35T5N1_GEOBA</name>
<comment type="cofactor">
    <cofactor evidence="1">
        <name>a divalent metal cation</name>
        <dbReference type="ChEBI" id="CHEBI:60240"/>
    </cofactor>
</comment>
<organism evidence="4 5">
    <name type="scientific">Geodia barretti</name>
    <name type="common">Barrett's horny sponge</name>
    <dbReference type="NCBI Taxonomy" id="519541"/>
    <lineage>
        <taxon>Eukaryota</taxon>
        <taxon>Metazoa</taxon>
        <taxon>Porifera</taxon>
        <taxon>Demospongiae</taxon>
        <taxon>Heteroscleromorpha</taxon>
        <taxon>Tetractinellida</taxon>
        <taxon>Astrophorina</taxon>
        <taxon>Geodiidae</taxon>
        <taxon>Geodia</taxon>
    </lineage>
</organism>
<dbReference type="InterPro" id="IPR029001">
    <property type="entry name" value="ITPase-like_fam"/>
</dbReference>
<evidence type="ECO:0000256" key="2">
    <source>
        <dbReference type="ARBA" id="ARBA00022801"/>
    </source>
</evidence>
<dbReference type="Gene3D" id="3.90.950.10">
    <property type="match status" value="1"/>
</dbReference>
<dbReference type="Proteomes" id="UP001174909">
    <property type="component" value="Unassembled WGS sequence"/>
</dbReference>
<dbReference type="Pfam" id="PF02545">
    <property type="entry name" value="Maf"/>
    <property type="match status" value="1"/>
</dbReference>
<dbReference type="InterPro" id="IPR003697">
    <property type="entry name" value="Maf-like"/>
</dbReference>
<proteinExistence type="inferred from homology"/>
<accession>A0AA35T5N1</accession>
<feature type="region of interest" description="Disordered" evidence="3">
    <location>
        <begin position="227"/>
        <end position="248"/>
    </location>
</feature>
<dbReference type="PANTHER" id="PTHR43213:SF5">
    <property type="entry name" value="BIFUNCTIONAL DTTP_UTP PYROPHOSPHATASE_METHYLTRANSFERASE PROTEIN-RELATED"/>
    <property type="match status" value="1"/>
</dbReference>
<reference evidence="4" key="1">
    <citation type="submission" date="2023-03" db="EMBL/GenBank/DDBJ databases">
        <authorList>
            <person name="Steffen K."/>
            <person name="Cardenas P."/>
        </authorList>
    </citation>
    <scope>NUCLEOTIDE SEQUENCE</scope>
</reference>
<dbReference type="EMBL" id="CASHTH010003248">
    <property type="protein sequence ID" value="CAI8042240.1"/>
    <property type="molecule type" value="Genomic_DNA"/>
</dbReference>
<dbReference type="SUPFAM" id="SSF52972">
    <property type="entry name" value="ITPase-like"/>
    <property type="match status" value="1"/>
</dbReference>